<dbReference type="Pfam" id="PF19843">
    <property type="entry name" value="DUF6318"/>
    <property type="match status" value="1"/>
</dbReference>
<sequence length="197" mass="19811">MVGVGVRVALAAVVLAIGVAGCSGDDPAPTTVPTAPSSAGTSEPAPTTPAATTPPPSPGPTPPPQPALSRQDSPAGAESFARHYIEVLDYASHTGDTSNLQRLGDCGTCIAQAQGIKEFFAAGGSVVGGQIVIKDSDVVRFVSSAALVNVVYDQAAGKTIPGSGPTEATPALKSETFTLTLARTADSWTVEKLQVLE</sequence>
<feature type="compositionally biased region" description="Low complexity" evidence="1">
    <location>
        <begin position="27"/>
        <end position="51"/>
    </location>
</feature>
<proteinExistence type="predicted"/>
<protein>
    <recommendedName>
        <fullName evidence="2">DUF6318 domain-containing protein</fullName>
    </recommendedName>
</protein>
<evidence type="ECO:0000256" key="1">
    <source>
        <dbReference type="SAM" id="MobiDB-lite"/>
    </source>
</evidence>
<name>A0A6J4I9Z2_9ACTN</name>
<feature type="compositionally biased region" description="Pro residues" evidence="1">
    <location>
        <begin position="52"/>
        <end position="66"/>
    </location>
</feature>
<accession>A0A6J4I9Z2</accession>
<dbReference type="EMBL" id="CADCTP010000159">
    <property type="protein sequence ID" value="CAA9246531.1"/>
    <property type="molecule type" value="Genomic_DNA"/>
</dbReference>
<feature type="domain" description="DUF6318" evidence="2">
    <location>
        <begin position="49"/>
        <end position="191"/>
    </location>
</feature>
<evidence type="ECO:0000313" key="3">
    <source>
        <dbReference type="EMBL" id="CAA9246531.1"/>
    </source>
</evidence>
<feature type="region of interest" description="Disordered" evidence="1">
    <location>
        <begin position="23"/>
        <end position="75"/>
    </location>
</feature>
<organism evidence="3">
    <name type="scientific">uncultured Mycobacteriales bacterium</name>
    <dbReference type="NCBI Taxonomy" id="581187"/>
    <lineage>
        <taxon>Bacteria</taxon>
        <taxon>Bacillati</taxon>
        <taxon>Actinomycetota</taxon>
        <taxon>Actinomycetes</taxon>
        <taxon>Mycobacteriales</taxon>
        <taxon>environmental samples</taxon>
    </lineage>
</organism>
<gene>
    <name evidence="3" type="ORF">AVDCRST_MAG41-1732</name>
</gene>
<dbReference type="InterPro" id="IPR046281">
    <property type="entry name" value="DUF6318"/>
</dbReference>
<evidence type="ECO:0000259" key="2">
    <source>
        <dbReference type="Pfam" id="PF19843"/>
    </source>
</evidence>
<dbReference type="AlphaFoldDB" id="A0A6J4I9Z2"/>
<dbReference type="PROSITE" id="PS51257">
    <property type="entry name" value="PROKAR_LIPOPROTEIN"/>
    <property type="match status" value="1"/>
</dbReference>
<reference evidence="3" key="1">
    <citation type="submission" date="2020-02" db="EMBL/GenBank/DDBJ databases">
        <authorList>
            <person name="Meier V. D."/>
        </authorList>
    </citation>
    <scope>NUCLEOTIDE SEQUENCE</scope>
    <source>
        <strain evidence="3">AVDCRST_MAG41</strain>
    </source>
</reference>